<dbReference type="InterPro" id="IPR018729">
    <property type="entry name" value="DUF2269_transmembrane"/>
</dbReference>
<organism evidence="2 3">
    <name type="scientific">Caballeronia cordobensis</name>
    <name type="common">Burkholderia cordobensis</name>
    <dbReference type="NCBI Taxonomy" id="1353886"/>
    <lineage>
        <taxon>Bacteria</taxon>
        <taxon>Pseudomonadati</taxon>
        <taxon>Pseudomonadota</taxon>
        <taxon>Betaproteobacteria</taxon>
        <taxon>Burkholderiales</taxon>
        <taxon>Burkholderiaceae</taxon>
        <taxon>Caballeronia</taxon>
    </lineage>
</organism>
<evidence type="ECO:0000313" key="3">
    <source>
        <dbReference type="Proteomes" id="UP000054740"/>
    </source>
</evidence>
<keyword evidence="1" id="KW-0812">Transmembrane</keyword>
<feature type="transmembrane region" description="Helical" evidence="1">
    <location>
        <begin position="124"/>
        <end position="150"/>
    </location>
</feature>
<dbReference type="Pfam" id="PF10027">
    <property type="entry name" value="DUF2269"/>
    <property type="match status" value="1"/>
</dbReference>
<keyword evidence="1" id="KW-1133">Transmembrane helix</keyword>
<keyword evidence="3" id="KW-1185">Reference proteome</keyword>
<dbReference type="AlphaFoldDB" id="A0A158I2P1"/>
<proteinExistence type="predicted"/>
<gene>
    <name evidence="2" type="ORF">AWB70_04112</name>
</gene>
<feature type="transmembrane region" description="Helical" evidence="1">
    <location>
        <begin position="46"/>
        <end position="70"/>
    </location>
</feature>
<name>A0A158I2P1_CABCO</name>
<evidence type="ECO:0000256" key="1">
    <source>
        <dbReference type="SAM" id="Phobius"/>
    </source>
</evidence>
<feature type="transmembrane region" description="Helical" evidence="1">
    <location>
        <begin position="82"/>
        <end position="103"/>
    </location>
</feature>
<keyword evidence="1" id="KW-0472">Membrane</keyword>
<accession>A0A158I2P1</accession>
<reference evidence="3" key="1">
    <citation type="submission" date="2016-01" db="EMBL/GenBank/DDBJ databases">
        <authorList>
            <person name="Peeters C."/>
        </authorList>
    </citation>
    <scope>NUCLEOTIDE SEQUENCE [LARGE SCALE GENOMIC DNA]</scope>
</reference>
<protein>
    <submittedName>
        <fullName evidence="2">Integral membrane protein-like protein</fullName>
    </submittedName>
</protein>
<sequence length="154" mass="17375">MSYLVIKWLHVLSSTILFGTGIGSAFYLLCASLGRDARTVARVSRLVVIADWLFTTPTAIIQPFSGYLMIRLVGFRVQTPWLAWSIGLYVFAISCWVPVVWLQHLIADEARDCAASQAPLSRRFWMLMAIWTVLGVLAFVAFLAIFWLMVTKTL</sequence>
<dbReference type="Proteomes" id="UP000054740">
    <property type="component" value="Unassembled WGS sequence"/>
</dbReference>
<dbReference type="EMBL" id="FCNY02000010">
    <property type="protein sequence ID" value="SAL50816.1"/>
    <property type="molecule type" value="Genomic_DNA"/>
</dbReference>
<feature type="transmembrane region" description="Helical" evidence="1">
    <location>
        <begin position="12"/>
        <end position="34"/>
    </location>
</feature>
<dbReference type="RefSeq" id="WP_053572376.1">
    <property type="nucleotide sequence ID" value="NZ_FCNY02000010.1"/>
</dbReference>
<evidence type="ECO:0000313" key="2">
    <source>
        <dbReference type="EMBL" id="SAL50816.1"/>
    </source>
</evidence>